<name>A0AAD9ZCQ6_9LECA</name>
<proteinExistence type="predicted"/>
<feature type="region of interest" description="Disordered" evidence="1">
    <location>
        <begin position="48"/>
        <end position="83"/>
    </location>
</feature>
<evidence type="ECO:0000256" key="1">
    <source>
        <dbReference type="SAM" id="MobiDB-lite"/>
    </source>
</evidence>
<feature type="region of interest" description="Disordered" evidence="1">
    <location>
        <begin position="427"/>
        <end position="470"/>
    </location>
</feature>
<feature type="compositionally biased region" description="Polar residues" evidence="1">
    <location>
        <begin position="323"/>
        <end position="342"/>
    </location>
</feature>
<dbReference type="Proteomes" id="UP001276659">
    <property type="component" value="Unassembled WGS sequence"/>
</dbReference>
<accession>A0AAD9ZCQ6</accession>
<feature type="compositionally biased region" description="Polar residues" evidence="1">
    <location>
        <begin position="53"/>
        <end position="67"/>
    </location>
</feature>
<organism evidence="2 3">
    <name type="scientific">Lepraria neglecta</name>
    <dbReference type="NCBI Taxonomy" id="209136"/>
    <lineage>
        <taxon>Eukaryota</taxon>
        <taxon>Fungi</taxon>
        <taxon>Dikarya</taxon>
        <taxon>Ascomycota</taxon>
        <taxon>Pezizomycotina</taxon>
        <taxon>Lecanoromycetes</taxon>
        <taxon>OSLEUM clade</taxon>
        <taxon>Lecanoromycetidae</taxon>
        <taxon>Lecanorales</taxon>
        <taxon>Lecanorineae</taxon>
        <taxon>Stereocaulaceae</taxon>
        <taxon>Lepraria</taxon>
    </lineage>
</organism>
<dbReference type="EMBL" id="JASNWA010000004">
    <property type="protein sequence ID" value="KAK3176077.1"/>
    <property type="molecule type" value="Genomic_DNA"/>
</dbReference>
<feature type="region of interest" description="Disordered" evidence="1">
    <location>
        <begin position="111"/>
        <end position="140"/>
    </location>
</feature>
<evidence type="ECO:0000313" key="3">
    <source>
        <dbReference type="Proteomes" id="UP001276659"/>
    </source>
</evidence>
<feature type="compositionally biased region" description="Low complexity" evidence="1">
    <location>
        <begin position="255"/>
        <end position="268"/>
    </location>
</feature>
<gene>
    <name evidence="2" type="ORF">OEA41_007399</name>
</gene>
<dbReference type="AlphaFoldDB" id="A0AAD9ZCQ6"/>
<keyword evidence="3" id="KW-1185">Reference proteome</keyword>
<feature type="region of interest" description="Disordered" evidence="1">
    <location>
        <begin position="249"/>
        <end position="346"/>
    </location>
</feature>
<reference evidence="2" key="1">
    <citation type="submission" date="2022-11" db="EMBL/GenBank/DDBJ databases">
        <title>Chromosomal genome sequence assembly and mating type (MAT) locus characterization of the leprose asexual lichenized fungus Lepraria neglecta (Nyl.) Erichsen.</title>
        <authorList>
            <person name="Allen J.L."/>
            <person name="Pfeffer B."/>
        </authorList>
    </citation>
    <scope>NUCLEOTIDE SEQUENCE</scope>
    <source>
        <strain evidence="2">Allen 5258</strain>
    </source>
</reference>
<sequence length="470" mass="50917">MPTRYSTTRHHSHSISLGAVNPSHRVTRRKSMNASGANSATAIAAALQEDGHGTSNRRSLNLKNTGSRGVESHRYTSSSGERWPLGDAFSSNGNLTNDAVDDDSAVVDDFLSPEHARGASKTKPRRASEGSYLTKGESKRSSGELRLQAQQLFDKAQVSILWPSCLSAVGFPPFGVVSIVPPARRYLKLSLRRNFAESLADRDSCRWEHHEAWSYTSKLLISKHQQVQLLEAAQVLIGMNQDGETVLDTAKTTDSDNSSASPAASGSSDIRDDDDYSSAETTPSPMSEHYHVPDGFNTVRGKRYSGNSSSFSRSYQSAPSSSLPAGSTFNHYHSQRRPSSSGIAAPADEEEAGLAAAVASLCSFGTPRNGPVLLPADVPPVPPLPAQYAEQNANRLSGYMGPFSEFGLPAPFYQRLSDQRDIDMNDGHEYEREQAYDSDEKSVHGGRNDEDDDGVFGNMEGVSHEHLSHA</sequence>
<evidence type="ECO:0000313" key="2">
    <source>
        <dbReference type="EMBL" id="KAK3176077.1"/>
    </source>
</evidence>
<feature type="compositionally biased region" description="Basic and acidic residues" evidence="1">
    <location>
        <begin position="427"/>
        <end position="448"/>
    </location>
</feature>
<feature type="compositionally biased region" description="Low complexity" evidence="1">
    <location>
        <begin position="305"/>
        <end position="322"/>
    </location>
</feature>
<protein>
    <submittedName>
        <fullName evidence="2">Uncharacterized protein</fullName>
    </submittedName>
</protein>
<comment type="caution">
    <text evidence="2">The sequence shown here is derived from an EMBL/GenBank/DDBJ whole genome shotgun (WGS) entry which is preliminary data.</text>
</comment>